<protein>
    <submittedName>
        <fullName evidence="6">ABC transporter ATP-binding protein</fullName>
    </submittedName>
</protein>
<gene>
    <name evidence="6" type="ORF">GTU67_03295</name>
</gene>
<dbReference type="SMART" id="SM00382">
    <property type="entry name" value="AAA"/>
    <property type="match status" value="1"/>
</dbReference>
<dbReference type="Pfam" id="PF12399">
    <property type="entry name" value="BCA_ABC_TP_C"/>
    <property type="match status" value="1"/>
</dbReference>
<feature type="domain" description="ABC transporter" evidence="5">
    <location>
        <begin position="5"/>
        <end position="238"/>
    </location>
</feature>
<evidence type="ECO:0000313" key="7">
    <source>
        <dbReference type="Proteomes" id="UP000545386"/>
    </source>
</evidence>
<dbReference type="GO" id="GO:0016887">
    <property type="term" value="F:ATP hydrolysis activity"/>
    <property type="evidence" value="ECO:0007669"/>
    <property type="project" value="InterPro"/>
</dbReference>
<dbReference type="PANTHER" id="PTHR45772:SF7">
    <property type="entry name" value="AMINO ACID ABC TRANSPORTER ATP-BINDING PROTEIN"/>
    <property type="match status" value="1"/>
</dbReference>
<evidence type="ECO:0000256" key="4">
    <source>
        <dbReference type="ARBA" id="ARBA00022840"/>
    </source>
</evidence>
<dbReference type="GO" id="GO:0042941">
    <property type="term" value="P:D-alanine transmembrane transport"/>
    <property type="evidence" value="ECO:0007669"/>
    <property type="project" value="TreeGrafter"/>
</dbReference>
<dbReference type="Pfam" id="PF00005">
    <property type="entry name" value="ABC_tran"/>
    <property type="match status" value="1"/>
</dbReference>
<keyword evidence="4 6" id="KW-0067">ATP-binding</keyword>
<dbReference type="GO" id="GO:0015188">
    <property type="term" value="F:L-isoleucine transmembrane transporter activity"/>
    <property type="evidence" value="ECO:0007669"/>
    <property type="project" value="TreeGrafter"/>
</dbReference>
<dbReference type="PROSITE" id="PS50893">
    <property type="entry name" value="ABC_TRANSPORTER_2"/>
    <property type="match status" value="1"/>
</dbReference>
<dbReference type="Proteomes" id="UP000545386">
    <property type="component" value="Unassembled WGS sequence"/>
</dbReference>
<evidence type="ECO:0000259" key="5">
    <source>
        <dbReference type="PROSITE" id="PS50893"/>
    </source>
</evidence>
<dbReference type="GO" id="GO:0015808">
    <property type="term" value="P:L-alanine transport"/>
    <property type="evidence" value="ECO:0007669"/>
    <property type="project" value="TreeGrafter"/>
</dbReference>
<dbReference type="RefSeq" id="WP_185778751.1">
    <property type="nucleotide sequence ID" value="NZ_JACJUU010000002.1"/>
</dbReference>
<dbReference type="GO" id="GO:0005524">
    <property type="term" value="F:ATP binding"/>
    <property type="evidence" value="ECO:0007669"/>
    <property type="project" value="UniProtKB-KW"/>
</dbReference>
<reference evidence="6 7" key="1">
    <citation type="submission" date="2020-08" db="EMBL/GenBank/DDBJ databases">
        <title>Paraeoetvoesia sp. YC-7-48 draft genome sequence.</title>
        <authorList>
            <person name="Yao L."/>
        </authorList>
    </citation>
    <scope>NUCLEOTIDE SEQUENCE [LARGE SCALE GENOMIC DNA]</scope>
    <source>
        <strain evidence="7">YC-7-48</strain>
    </source>
</reference>
<dbReference type="GO" id="GO:0005304">
    <property type="term" value="F:L-valine transmembrane transporter activity"/>
    <property type="evidence" value="ECO:0007669"/>
    <property type="project" value="TreeGrafter"/>
</dbReference>
<evidence type="ECO:0000256" key="3">
    <source>
        <dbReference type="ARBA" id="ARBA00022741"/>
    </source>
</evidence>
<dbReference type="SUPFAM" id="SSF52540">
    <property type="entry name" value="P-loop containing nucleoside triphosphate hydrolases"/>
    <property type="match status" value="1"/>
</dbReference>
<dbReference type="InterPro" id="IPR003439">
    <property type="entry name" value="ABC_transporter-like_ATP-bd"/>
</dbReference>
<dbReference type="EMBL" id="JACJUU010000002">
    <property type="protein sequence ID" value="MBC2768937.1"/>
    <property type="molecule type" value="Genomic_DNA"/>
</dbReference>
<keyword evidence="3" id="KW-0547">Nucleotide-binding</keyword>
<keyword evidence="7" id="KW-1185">Reference proteome</keyword>
<dbReference type="AlphaFoldDB" id="A0A842HKX8"/>
<accession>A0A842HKX8</accession>
<dbReference type="PANTHER" id="PTHR45772">
    <property type="entry name" value="CONSERVED COMPONENT OF ABC TRANSPORTER FOR NATURAL AMINO ACIDS-RELATED"/>
    <property type="match status" value="1"/>
</dbReference>
<organism evidence="6 7">
    <name type="scientific">Pusillimonas minor</name>
    <dbReference type="NCBI Taxonomy" id="2697024"/>
    <lineage>
        <taxon>Bacteria</taxon>
        <taxon>Pseudomonadati</taxon>
        <taxon>Pseudomonadota</taxon>
        <taxon>Betaproteobacteria</taxon>
        <taxon>Burkholderiales</taxon>
        <taxon>Alcaligenaceae</taxon>
        <taxon>Pusillimonas</taxon>
    </lineage>
</organism>
<dbReference type="GO" id="GO:0015192">
    <property type="term" value="F:L-phenylalanine transmembrane transporter activity"/>
    <property type="evidence" value="ECO:0007669"/>
    <property type="project" value="TreeGrafter"/>
</dbReference>
<keyword evidence="2" id="KW-1003">Cell membrane</keyword>
<evidence type="ECO:0000256" key="2">
    <source>
        <dbReference type="ARBA" id="ARBA00022475"/>
    </source>
</evidence>
<dbReference type="InterPro" id="IPR027417">
    <property type="entry name" value="P-loop_NTPase"/>
</dbReference>
<keyword evidence="2" id="KW-0472">Membrane</keyword>
<dbReference type="GO" id="GO:1903805">
    <property type="term" value="P:L-valine import across plasma membrane"/>
    <property type="evidence" value="ECO:0007669"/>
    <property type="project" value="TreeGrafter"/>
</dbReference>
<sequence length="240" mass="25595">MTMLLALNDVHKSFGALKVTDGISLSVNQGETLGILGPNGAGKTTLFNLISGDIQPDQGSITFGGTDISGLPAHKRCRLGVGRSYQVPQPYSGLTVFENCLVAATAGAQLPEEEAYVVCHDVLQSTGLLNKANQLAGSLTLLNRKRLELARALCTRPKLLLLDEIAGGLTEHEAKALVDEIKAIKARGVTMIWIEHVVHALLAVADRLFVLNFGARLAEGAPTDVMNDPEVKRVYMGLDA</sequence>
<proteinExistence type="predicted"/>
<keyword evidence="1" id="KW-0813">Transport</keyword>
<dbReference type="InterPro" id="IPR003593">
    <property type="entry name" value="AAA+_ATPase"/>
</dbReference>
<dbReference type="InterPro" id="IPR051120">
    <property type="entry name" value="ABC_AA/LPS_Transport"/>
</dbReference>
<name>A0A842HKX8_9BURK</name>
<dbReference type="GO" id="GO:1903806">
    <property type="term" value="P:L-isoleucine import across plasma membrane"/>
    <property type="evidence" value="ECO:0007669"/>
    <property type="project" value="TreeGrafter"/>
</dbReference>
<dbReference type="CDD" id="cd03219">
    <property type="entry name" value="ABC_Mj1267_LivG_branched"/>
    <property type="match status" value="1"/>
</dbReference>
<evidence type="ECO:0000256" key="1">
    <source>
        <dbReference type="ARBA" id="ARBA00022448"/>
    </source>
</evidence>
<dbReference type="Gene3D" id="3.40.50.300">
    <property type="entry name" value="P-loop containing nucleotide triphosphate hydrolases"/>
    <property type="match status" value="1"/>
</dbReference>
<dbReference type="InterPro" id="IPR032823">
    <property type="entry name" value="BCA_ABC_TP_C"/>
</dbReference>
<comment type="caution">
    <text evidence="6">The sequence shown here is derived from an EMBL/GenBank/DDBJ whole genome shotgun (WGS) entry which is preliminary data.</text>
</comment>
<dbReference type="GO" id="GO:0005886">
    <property type="term" value="C:plasma membrane"/>
    <property type="evidence" value="ECO:0007669"/>
    <property type="project" value="TreeGrafter"/>
</dbReference>
<evidence type="ECO:0000313" key="6">
    <source>
        <dbReference type="EMBL" id="MBC2768937.1"/>
    </source>
</evidence>